<evidence type="ECO:0000256" key="1">
    <source>
        <dbReference type="SAM" id="Phobius"/>
    </source>
</evidence>
<protein>
    <submittedName>
        <fullName evidence="2">Uncharacterized protein</fullName>
    </submittedName>
</protein>
<dbReference type="RefSeq" id="WP_068474294.1">
    <property type="nucleotide sequence ID" value="NZ_AP038371.1"/>
</dbReference>
<feature type="transmembrane region" description="Helical" evidence="1">
    <location>
        <begin position="54"/>
        <end position="73"/>
    </location>
</feature>
<name>A0ABS1C9P8_9FIRM</name>
<keyword evidence="1" id="KW-1133">Transmembrane helix</keyword>
<dbReference type="EMBL" id="JACVDA010000004">
    <property type="protein sequence ID" value="MBK1468062.1"/>
    <property type="molecule type" value="Genomic_DNA"/>
</dbReference>
<feature type="transmembrane region" description="Helical" evidence="1">
    <location>
        <begin position="30"/>
        <end position="48"/>
    </location>
</feature>
<evidence type="ECO:0000313" key="3">
    <source>
        <dbReference type="Proteomes" id="UP000823123"/>
    </source>
</evidence>
<keyword evidence="1" id="KW-0472">Membrane</keyword>
<reference evidence="2 3" key="1">
    <citation type="submission" date="2020-09" db="EMBL/GenBank/DDBJ databases">
        <title>Parvimonas S3374 sp. nov.</title>
        <authorList>
            <person name="Buhl M."/>
        </authorList>
    </citation>
    <scope>NUCLEOTIDE SEQUENCE [LARGE SCALE GENOMIC DNA]</scope>
    <source>
        <strain evidence="2 3">S3374</strain>
    </source>
</reference>
<gene>
    <name evidence="2" type="ORF">IBJ83_01860</name>
</gene>
<keyword evidence="3" id="KW-1185">Reference proteome</keyword>
<dbReference type="Proteomes" id="UP000823123">
    <property type="component" value="Unassembled WGS sequence"/>
</dbReference>
<proteinExistence type="predicted"/>
<evidence type="ECO:0000313" key="2">
    <source>
        <dbReference type="EMBL" id="MBK1468062.1"/>
    </source>
</evidence>
<organism evidence="2 3">
    <name type="scientific">Parvimonas parva</name>
    <dbReference type="NCBI Taxonomy" id="2769485"/>
    <lineage>
        <taxon>Bacteria</taxon>
        <taxon>Bacillati</taxon>
        <taxon>Bacillota</taxon>
        <taxon>Tissierellia</taxon>
        <taxon>Tissierellales</taxon>
        <taxon>Peptoniphilaceae</taxon>
        <taxon>Parvimonas</taxon>
    </lineage>
</organism>
<comment type="caution">
    <text evidence="2">The sequence shown here is derived from an EMBL/GenBank/DDBJ whole genome shotgun (WGS) entry which is preliminary data.</text>
</comment>
<accession>A0ABS1C9P8</accession>
<sequence>MNNKCQKKIIPYYKIDDISEDLKNDLMKKFGKLCLFFGIILLTIPLLLNTVRKMIVFCIIMVTVLLILKIKLLDYRKSILKE</sequence>
<keyword evidence="1" id="KW-0812">Transmembrane</keyword>